<dbReference type="RefSeq" id="WP_181501514.1">
    <property type="nucleotide sequence ID" value="NZ_JACDUH010000003.1"/>
</dbReference>
<dbReference type="EC" id="6.5.1.1" evidence="7"/>
<evidence type="ECO:0000313" key="8">
    <source>
        <dbReference type="Proteomes" id="UP000564425"/>
    </source>
</evidence>
<evidence type="ECO:0000256" key="4">
    <source>
        <dbReference type="ARBA" id="ARBA00022763"/>
    </source>
</evidence>
<dbReference type="PANTHER" id="PTHR47810">
    <property type="entry name" value="DNA LIGASE"/>
    <property type="match status" value="1"/>
</dbReference>
<dbReference type="InterPro" id="IPR050326">
    <property type="entry name" value="NAD_dep_DNA_ligaseB"/>
</dbReference>
<dbReference type="EC" id="6.5.1.7" evidence="7"/>
<dbReference type="EC" id="6.5.1.6" evidence="7"/>
<dbReference type="SUPFAM" id="SSF50249">
    <property type="entry name" value="Nucleic acid-binding proteins"/>
    <property type="match status" value="1"/>
</dbReference>
<dbReference type="InterPro" id="IPR012310">
    <property type="entry name" value="DNA_ligase_ATP-dep_cent"/>
</dbReference>
<evidence type="ECO:0000256" key="1">
    <source>
        <dbReference type="ARBA" id="ARBA00001968"/>
    </source>
</evidence>
<dbReference type="Gene3D" id="2.40.50.140">
    <property type="entry name" value="Nucleic acid-binding proteins"/>
    <property type="match status" value="1"/>
</dbReference>
<dbReference type="CDD" id="cd08041">
    <property type="entry name" value="OBF_kDNA_ligase_like"/>
    <property type="match status" value="1"/>
</dbReference>
<dbReference type="Proteomes" id="UP000564425">
    <property type="component" value="Unassembled WGS sequence"/>
</dbReference>
<dbReference type="SUPFAM" id="SSF56091">
    <property type="entry name" value="DNA ligase/mRNA capping enzyme, catalytic domain"/>
    <property type="match status" value="1"/>
</dbReference>
<comment type="caution">
    <text evidence="7">The sequence shown here is derived from an EMBL/GenBank/DDBJ whole genome shotgun (WGS) entry which is preliminary data.</text>
</comment>
<keyword evidence="2 7" id="KW-0436">Ligase</keyword>
<reference evidence="7 8" key="1">
    <citation type="submission" date="2020-07" db="EMBL/GenBank/DDBJ databases">
        <title>Genomic Encyclopedia of Type Strains, Phase IV (KMG-V): Genome sequencing to study the core and pangenomes of soil and plant-associated prokaryotes.</title>
        <authorList>
            <person name="Whitman W."/>
        </authorList>
    </citation>
    <scope>NUCLEOTIDE SEQUENCE [LARGE SCALE GENOMIC DNA]</scope>
    <source>
        <strain evidence="7 8">A1</strain>
    </source>
</reference>
<dbReference type="InterPro" id="IPR029319">
    <property type="entry name" value="DNA_ligase_OB"/>
</dbReference>
<dbReference type="Pfam" id="PF14743">
    <property type="entry name" value="DNA_ligase_OB_2"/>
    <property type="match status" value="1"/>
</dbReference>
<dbReference type="AlphaFoldDB" id="A0A7J9NVI5"/>
<name>A0A7J9NVI5_METMI</name>
<evidence type="ECO:0000256" key="2">
    <source>
        <dbReference type="ARBA" id="ARBA00022598"/>
    </source>
</evidence>
<evidence type="ECO:0000259" key="6">
    <source>
        <dbReference type="PROSITE" id="PS50160"/>
    </source>
</evidence>
<dbReference type="Gene3D" id="3.30.470.30">
    <property type="entry name" value="DNA ligase/mRNA capping enzyme"/>
    <property type="match status" value="1"/>
</dbReference>
<accession>A0A7J9NVI5</accession>
<organism evidence="7 8">
    <name type="scientific">Methanococcus maripaludis</name>
    <name type="common">Methanococcus deltae</name>
    <dbReference type="NCBI Taxonomy" id="39152"/>
    <lineage>
        <taxon>Archaea</taxon>
        <taxon>Methanobacteriati</taxon>
        <taxon>Methanobacteriota</taxon>
        <taxon>Methanomada group</taxon>
        <taxon>Methanococci</taxon>
        <taxon>Methanococcales</taxon>
        <taxon>Methanococcaceae</taxon>
        <taxon>Methanococcus</taxon>
    </lineage>
</organism>
<evidence type="ECO:0000313" key="7">
    <source>
        <dbReference type="EMBL" id="MBA2851688.1"/>
    </source>
</evidence>
<dbReference type="PANTHER" id="PTHR47810:SF1">
    <property type="entry name" value="DNA LIGASE B"/>
    <property type="match status" value="1"/>
</dbReference>
<evidence type="ECO:0000256" key="3">
    <source>
        <dbReference type="ARBA" id="ARBA00022705"/>
    </source>
</evidence>
<sequence length="417" mass="47471">MTNDIQKFKELHAKISEIRATSSTNAKKAIIEKYKDDELFAKVLQYTYNIHMKFYMKKLPEPVIFEEFSIEELFNHLDYLNTKGSASKHDKMRLAAIAGETPEIIDIVTCILKKDIRANISSKIVSPYVDLPLGKTIQLAEPQSKLDKFKKKFDTVGIQYKLDGVRNVCTIKDGVLTHVSRKGLPYQCFDDELLRTKITEFAQPLIDKYGPVILDGEMVAILPDKFGSTLQELMTFVQRKSGEGTVKVEHLRYCVYDIMMDDLTQEERWKVLSECVDNDVVLVLPHYIDSSANLLKYRDEALAAGYEGIVAKNLKGLYHGKRTIDWIKYKRFDTIDVTVIDVVEGEGKCKGSMGTLTIELPTGVTQDLGTGFTDDFRMKCWTNPSEIIGKVIEVEHQGYSNEGKLVFASFEKIRNDK</sequence>
<dbReference type="InterPro" id="IPR012340">
    <property type="entry name" value="NA-bd_OB-fold"/>
</dbReference>
<comment type="cofactor">
    <cofactor evidence="1">
        <name>a divalent metal cation</name>
        <dbReference type="ChEBI" id="CHEBI:60240"/>
    </cofactor>
</comment>
<keyword evidence="5" id="KW-0234">DNA repair</keyword>
<dbReference type="PROSITE" id="PS50160">
    <property type="entry name" value="DNA_LIGASE_A3"/>
    <property type="match status" value="1"/>
</dbReference>
<dbReference type="Pfam" id="PF01068">
    <property type="entry name" value="DNA_ligase_A_M"/>
    <property type="match status" value="1"/>
</dbReference>
<dbReference type="GO" id="GO:0006260">
    <property type="term" value="P:DNA replication"/>
    <property type="evidence" value="ECO:0007669"/>
    <property type="project" value="UniProtKB-KW"/>
</dbReference>
<feature type="domain" description="ATP-dependent DNA ligase family profile" evidence="6">
    <location>
        <begin position="276"/>
        <end position="356"/>
    </location>
</feature>
<gene>
    <name evidence="7" type="ORF">HNP86_001847</name>
</gene>
<protein>
    <submittedName>
        <fullName evidence="7">DNA ligase-1</fullName>
        <ecNumber evidence="7">6.5.1.1</ecNumber>
        <ecNumber evidence="7">6.5.1.6</ecNumber>
        <ecNumber evidence="7">6.5.1.7</ecNumber>
    </submittedName>
</protein>
<evidence type="ECO:0000256" key="5">
    <source>
        <dbReference type="ARBA" id="ARBA00023204"/>
    </source>
</evidence>
<dbReference type="GO" id="GO:0005524">
    <property type="term" value="F:ATP binding"/>
    <property type="evidence" value="ECO:0007669"/>
    <property type="project" value="InterPro"/>
</dbReference>
<dbReference type="GO" id="GO:0006281">
    <property type="term" value="P:DNA repair"/>
    <property type="evidence" value="ECO:0007669"/>
    <property type="project" value="UniProtKB-KW"/>
</dbReference>
<proteinExistence type="predicted"/>
<keyword evidence="4" id="KW-0227">DNA damage</keyword>
<dbReference type="GO" id="GO:0003910">
    <property type="term" value="F:DNA ligase (ATP) activity"/>
    <property type="evidence" value="ECO:0007669"/>
    <property type="project" value="UniProtKB-EC"/>
</dbReference>
<keyword evidence="3" id="KW-0235">DNA replication</keyword>
<dbReference type="EMBL" id="JACDUH010000003">
    <property type="protein sequence ID" value="MBA2851688.1"/>
    <property type="molecule type" value="Genomic_DNA"/>
</dbReference>
<dbReference type="GO" id="GO:0006310">
    <property type="term" value="P:DNA recombination"/>
    <property type="evidence" value="ECO:0007669"/>
    <property type="project" value="InterPro"/>
</dbReference>